<protein>
    <submittedName>
        <fullName evidence="3">Helix-turn-helix domain-containing protein</fullName>
    </submittedName>
</protein>
<evidence type="ECO:0000256" key="1">
    <source>
        <dbReference type="SAM" id="MobiDB-lite"/>
    </source>
</evidence>
<gene>
    <name evidence="3" type="ORF">PUR29_36390</name>
</gene>
<dbReference type="InterPro" id="IPR041657">
    <property type="entry name" value="HTH_17"/>
</dbReference>
<dbReference type="Pfam" id="PF12728">
    <property type="entry name" value="HTH_17"/>
    <property type="match status" value="1"/>
</dbReference>
<dbReference type="InterPro" id="IPR009061">
    <property type="entry name" value="DNA-bd_dom_put_sf"/>
</dbReference>
<dbReference type="RefSeq" id="WP_346013865.1">
    <property type="nucleotide sequence ID" value="NZ_JAQYXP010000009.1"/>
</dbReference>
<evidence type="ECO:0000259" key="2">
    <source>
        <dbReference type="Pfam" id="PF12728"/>
    </source>
</evidence>
<organism evidence="3 4">
    <name type="scientific">Methylobacterium ajmalii</name>
    <dbReference type="NCBI Taxonomy" id="2738439"/>
    <lineage>
        <taxon>Bacteria</taxon>
        <taxon>Pseudomonadati</taxon>
        <taxon>Pseudomonadota</taxon>
        <taxon>Alphaproteobacteria</taxon>
        <taxon>Hyphomicrobiales</taxon>
        <taxon>Methylobacteriaceae</taxon>
        <taxon>Methylobacterium</taxon>
    </lineage>
</organism>
<reference evidence="3 4" key="1">
    <citation type="journal article" date="2023" name="PLoS ONE">
        <title>Complete genome assembly of Hawai'i environmental nontuberculous mycobacteria reveals unexpected co-isolation with methylobacteria.</title>
        <authorList>
            <person name="Hendrix J."/>
            <person name="Epperson L.E."/>
            <person name="Tong E.I."/>
            <person name="Chan Y.L."/>
            <person name="Hasan N.A."/>
            <person name="Dawrs S.N."/>
            <person name="Norton G.J."/>
            <person name="Virdi R."/>
            <person name="Crooks J.L."/>
            <person name="Chan E.D."/>
            <person name="Honda J.R."/>
            <person name="Strong M."/>
        </authorList>
    </citation>
    <scope>NUCLEOTIDE SEQUENCE [LARGE SCALE GENOMIC DNA]</scope>
    <source>
        <strain evidence="3 4">NJH_HI04-1</strain>
    </source>
</reference>
<feature type="region of interest" description="Disordered" evidence="1">
    <location>
        <begin position="60"/>
        <end position="83"/>
    </location>
</feature>
<comment type="caution">
    <text evidence="3">The sequence shown here is derived from an EMBL/GenBank/DDBJ whole genome shotgun (WGS) entry which is preliminary data.</text>
</comment>
<evidence type="ECO:0000313" key="3">
    <source>
        <dbReference type="EMBL" id="MEN3238917.1"/>
    </source>
</evidence>
<dbReference type="Proteomes" id="UP001407347">
    <property type="component" value="Unassembled WGS sequence"/>
</dbReference>
<feature type="domain" description="Helix-turn-helix" evidence="2">
    <location>
        <begin position="10"/>
        <end position="58"/>
    </location>
</feature>
<dbReference type="SUPFAM" id="SSF46955">
    <property type="entry name" value="Putative DNA-binding domain"/>
    <property type="match status" value="1"/>
</dbReference>
<dbReference type="EMBL" id="JAQYXP010000009">
    <property type="protein sequence ID" value="MEN3238917.1"/>
    <property type="molecule type" value="Genomic_DNA"/>
</dbReference>
<keyword evidence="4" id="KW-1185">Reference proteome</keyword>
<sequence>MKDDTEKLETGEAAKRIGFSESYLVKLRSTGGGPPFYKFGRKVVYSVGDIDAWLASRRVTQTPEEHRKNGFPARSPENRTAPA</sequence>
<evidence type="ECO:0000313" key="4">
    <source>
        <dbReference type="Proteomes" id="UP001407347"/>
    </source>
</evidence>
<name>A0ABV0A721_9HYPH</name>
<proteinExistence type="predicted"/>
<accession>A0ABV0A721</accession>